<evidence type="ECO:0000313" key="2">
    <source>
        <dbReference type="EMBL" id="AIY34290.1"/>
    </source>
</evidence>
<dbReference type="InterPro" id="IPR000477">
    <property type="entry name" value="RT_dom"/>
</dbReference>
<dbReference type="GO" id="GO:0005739">
    <property type="term" value="C:mitochondrion"/>
    <property type="evidence" value="ECO:0007669"/>
    <property type="project" value="TreeGrafter"/>
</dbReference>
<dbReference type="InterPro" id="IPR024937">
    <property type="entry name" value="Domain_X"/>
</dbReference>
<proteinExistence type="predicted"/>
<dbReference type="Pfam" id="PF01348">
    <property type="entry name" value="Intron_maturas2"/>
    <property type="match status" value="1"/>
</dbReference>
<organism evidence="2">
    <name type="scientific">Phyllymenia taiwanensis</name>
    <dbReference type="NCBI Taxonomy" id="1260292"/>
    <lineage>
        <taxon>Eukaryota</taxon>
        <taxon>Rhodophyta</taxon>
        <taxon>Florideophyceae</taxon>
        <taxon>Rhodymeniophycidae</taxon>
        <taxon>Halymeniales</taxon>
        <taxon>Halymeniaceae</taxon>
        <taxon>Phyllymenia</taxon>
    </lineage>
</organism>
<dbReference type="GO" id="GO:0003964">
    <property type="term" value="F:RNA-directed DNA polymerase activity"/>
    <property type="evidence" value="ECO:0007669"/>
    <property type="project" value="TreeGrafter"/>
</dbReference>
<dbReference type="AlphaFoldDB" id="A0A0A1ES51"/>
<dbReference type="GO" id="GO:0090615">
    <property type="term" value="P:mitochondrial mRNA processing"/>
    <property type="evidence" value="ECO:0007669"/>
    <property type="project" value="TreeGrafter"/>
</dbReference>
<dbReference type="PANTHER" id="PTHR33642">
    <property type="entry name" value="COX1/OXI3 INTRON 1 PROTEIN-RELATED"/>
    <property type="match status" value="1"/>
</dbReference>
<dbReference type="SUPFAM" id="SSF56672">
    <property type="entry name" value="DNA/RNA polymerases"/>
    <property type="match status" value="1"/>
</dbReference>
<evidence type="ECO:0000259" key="1">
    <source>
        <dbReference type="PROSITE" id="PS50878"/>
    </source>
</evidence>
<geneLocation type="mitochondrion" evidence="2"/>
<accession>A0A0A1ES51</accession>
<reference evidence="2" key="1">
    <citation type="journal article" date="2014" name="Biol. Bull.">
        <title>The Mitochondrial Genome of Grateloupia taiwanensis (Halymeniaceae, Rhodophyta) and Comparative Mitochondrial Genomics of Red Algae.</title>
        <authorList>
            <person name="DePriest M.S."/>
            <person name="Bhattacharya D."/>
            <person name="Lopez-Bautista J.M."/>
        </authorList>
    </citation>
    <scope>NUCLEOTIDE SEQUENCE</scope>
</reference>
<reference evidence="2" key="2">
    <citation type="submission" date="2014-10" db="EMBL/GenBank/DDBJ databases">
        <authorList>
            <person name="DePriest M.S.Jr."/>
        </authorList>
    </citation>
    <scope>NUCLEOTIDE SEQUENCE</scope>
</reference>
<feature type="domain" description="Reverse transcriptase" evidence="1">
    <location>
        <begin position="235"/>
        <end position="469"/>
    </location>
</feature>
<gene>
    <name evidence="2" type="primary">cox1</name>
</gene>
<dbReference type="GO" id="GO:0006315">
    <property type="term" value="P:homing of group II introns"/>
    <property type="evidence" value="ECO:0007669"/>
    <property type="project" value="TreeGrafter"/>
</dbReference>
<keyword evidence="2" id="KW-0496">Mitochondrion</keyword>
<sequence length="624" mass="72715">MNKTKFNVEYMIKYISTLLNILRYLYIKAFDLPDLGQPKRNKSMSKKGYWKSISWATLSKVRITNPFKQKGGKKVPNYYNNCKLSIFSYIVEKIQKCLRTRNSARIFNFAGDLRTDSDVLFKNSGNPDYWKIWGFGKIVVRKPTKGLRKDFSLIATQRFSLSGEELMSVKLKEIDTQVKNFIKTGKKVKGLSSFLKIPKFLEECYYKVKSSEKNLVVEFSKINTNGVNKTWFENVSKRIVKGDIVLRPIEKKTISKLQGGKYPLEILFPRDRIIYEAIKQLLEIIFERIFDDNVNLHNFRSKKTRCMALSQVRAQMGSARWFIKGNISKCYNSADHDILISKLTKIIDDQPFIDLVYKVLKHNQYVSNTHHSRIDLTQEKIVSSVLFNIYLHDFDRAILKSFNKNKKFKWIRYADNFLIGVTGSKDDCFQTQKRIFEILQNNFKLTLNLKKIEMTHASTDGVYFLGYNIYTLDMSKNKTKNSKTFLNSASKIIMNAPTKKIIQKLALNGYCKNSGNPTRCGRLVHEPLHEIINKYLILQQDLFNYYSIASNYRQFVGRIHYILKYSCALTFASKLKLKTLKKVFKKFGGDLTVFVGEGKKRRISYPKISHGKHKKEANAKFFKP</sequence>
<dbReference type="PROSITE" id="PS50878">
    <property type="entry name" value="RT_POL"/>
    <property type="match status" value="1"/>
</dbReference>
<dbReference type="InterPro" id="IPR043502">
    <property type="entry name" value="DNA/RNA_pol_sf"/>
</dbReference>
<protein>
    <recommendedName>
        <fullName evidence="1">Reverse transcriptase domain-containing protein</fullName>
    </recommendedName>
</protein>
<dbReference type="EMBL" id="KM999231">
    <property type="protein sequence ID" value="AIY34290.1"/>
    <property type="molecule type" value="Genomic_DNA"/>
</dbReference>
<dbReference type="Pfam" id="PF00078">
    <property type="entry name" value="RVT_1"/>
    <property type="match status" value="1"/>
</dbReference>
<name>A0A0A1ES51_9FLOR</name>
<dbReference type="PANTHER" id="PTHR33642:SF4">
    <property type="entry name" value="COX1_OXI3 INTRON 1 PROTEIN-RELATED"/>
    <property type="match status" value="1"/>
</dbReference>
<dbReference type="CDD" id="cd01651">
    <property type="entry name" value="RT_G2_intron"/>
    <property type="match status" value="1"/>
</dbReference>